<name>A0A1S9RTA2_PENBI</name>
<feature type="region of interest" description="Disordered" evidence="1">
    <location>
        <begin position="245"/>
        <end position="264"/>
    </location>
</feature>
<evidence type="ECO:0000313" key="2">
    <source>
        <dbReference type="EMBL" id="OOQ88754.1"/>
    </source>
</evidence>
<sequence>MRRFYYGSRAGISTDSLSYTQVKQFPPGTISLFSQDAVIYPKLPGLHLRIQKIILVKTRATLVGVLHRIYWQSPMRICIHYGPEVVIRFVESLLRRDVASLTHNCGSCNTDTEIKIVGFNGQIALFVTRWTNLGPGLTEEDPLWMTHVNPYERLDDPPHPTLFCSPRLCFEKTTSCSYEELQSRNLGYLNAQQYQNGKPFQAGWDYWYISYKEPMKEKGTNSVWLYIKDRWAIYRREKADVKRKARKSPVYKSPSTEARGSDSSFDFSGNIQQIWFGMDSWDI</sequence>
<reference evidence="3" key="1">
    <citation type="submission" date="2015-09" db="EMBL/GenBank/DDBJ databases">
        <authorList>
            <person name="Fill T.P."/>
            <person name="Baretta J.F."/>
            <person name="de Almeida L.G."/>
            <person name="Rocha M."/>
            <person name="de Souza D.H."/>
            <person name="Malavazi I."/>
            <person name="Cerdeira L.T."/>
            <person name="Hong H."/>
            <person name="Samborskyy M."/>
            <person name="de Vasconcelos A.T."/>
            <person name="Leadlay P."/>
            <person name="Rodrigues-Filho E."/>
        </authorList>
    </citation>
    <scope>NUCLEOTIDE SEQUENCE [LARGE SCALE GENOMIC DNA]</scope>
    <source>
        <strain evidence="3">LaBioMMi 136</strain>
    </source>
</reference>
<gene>
    <name evidence="2" type="ORF">PEBR_11289</name>
</gene>
<evidence type="ECO:0000256" key="1">
    <source>
        <dbReference type="SAM" id="MobiDB-lite"/>
    </source>
</evidence>
<protein>
    <submittedName>
        <fullName evidence="2">Uncharacterized protein</fullName>
    </submittedName>
</protein>
<accession>A0A1S9RTA2</accession>
<proteinExistence type="predicted"/>
<dbReference type="EMBL" id="LJBN01000117">
    <property type="protein sequence ID" value="OOQ88754.1"/>
    <property type="molecule type" value="Genomic_DNA"/>
</dbReference>
<dbReference type="AlphaFoldDB" id="A0A1S9RTA2"/>
<dbReference type="Proteomes" id="UP000190744">
    <property type="component" value="Unassembled WGS sequence"/>
</dbReference>
<comment type="caution">
    <text evidence="2">The sequence shown here is derived from an EMBL/GenBank/DDBJ whole genome shotgun (WGS) entry which is preliminary data.</text>
</comment>
<feature type="compositionally biased region" description="Polar residues" evidence="1">
    <location>
        <begin position="253"/>
        <end position="264"/>
    </location>
</feature>
<organism evidence="2 3">
    <name type="scientific">Penicillium brasilianum</name>
    <dbReference type="NCBI Taxonomy" id="104259"/>
    <lineage>
        <taxon>Eukaryota</taxon>
        <taxon>Fungi</taxon>
        <taxon>Dikarya</taxon>
        <taxon>Ascomycota</taxon>
        <taxon>Pezizomycotina</taxon>
        <taxon>Eurotiomycetes</taxon>
        <taxon>Eurotiomycetidae</taxon>
        <taxon>Eurotiales</taxon>
        <taxon>Aspergillaceae</taxon>
        <taxon>Penicillium</taxon>
    </lineage>
</organism>
<evidence type="ECO:0000313" key="3">
    <source>
        <dbReference type="Proteomes" id="UP000190744"/>
    </source>
</evidence>